<dbReference type="VEuPathDB" id="FungiDB:SeMB42_g00794"/>
<name>A0A507DPV2_9FUNG</name>
<dbReference type="EMBL" id="QEAN01000017">
    <property type="protein sequence ID" value="TPX53411.1"/>
    <property type="molecule type" value="Genomic_DNA"/>
</dbReference>
<evidence type="ECO:0000313" key="2">
    <source>
        <dbReference type="EMBL" id="TPX53411.1"/>
    </source>
</evidence>
<dbReference type="Proteomes" id="UP000317494">
    <property type="component" value="Unassembled WGS sequence"/>
</dbReference>
<gene>
    <name evidence="2" type="ORF">SeMB42_g00794</name>
</gene>
<accession>A0A507DPV2</accession>
<proteinExistence type="predicted"/>
<organism evidence="2 3">
    <name type="scientific">Synchytrium endobioticum</name>
    <dbReference type="NCBI Taxonomy" id="286115"/>
    <lineage>
        <taxon>Eukaryota</taxon>
        <taxon>Fungi</taxon>
        <taxon>Fungi incertae sedis</taxon>
        <taxon>Chytridiomycota</taxon>
        <taxon>Chytridiomycota incertae sedis</taxon>
        <taxon>Chytridiomycetes</taxon>
        <taxon>Synchytriales</taxon>
        <taxon>Synchytriaceae</taxon>
        <taxon>Synchytrium</taxon>
    </lineage>
</organism>
<keyword evidence="3" id="KW-1185">Reference proteome</keyword>
<dbReference type="AlphaFoldDB" id="A0A507DPV2"/>
<reference evidence="2 3" key="1">
    <citation type="journal article" date="2019" name="Sci. Rep.">
        <title>Comparative genomics of chytrid fungi reveal insights into the obligate biotrophic and pathogenic lifestyle of Synchytrium endobioticum.</title>
        <authorList>
            <person name="van de Vossenberg B.T.L.H."/>
            <person name="Warris S."/>
            <person name="Nguyen H.D.T."/>
            <person name="van Gent-Pelzer M.P.E."/>
            <person name="Joly D.L."/>
            <person name="van de Geest H.C."/>
            <person name="Bonants P.J.M."/>
            <person name="Smith D.S."/>
            <person name="Levesque C.A."/>
            <person name="van der Lee T.A.J."/>
        </authorList>
    </citation>
    <scope>NUCLEOTIDE SEQUENCE [LARGE SCALE GENOMIC DNA]</scope>
    <source>
        <strain evidence="2 3">MB42</strain>
    </source>
</reference>
<evidence type="ECO:0000313" key="3">
    <source>
        <dbReference type="Proteomes" id="UP000317494"/>
    </source>
</evidence>
<protein>
    <submittedName>
        <fullName evidence="2">Uncharacterized protein</fullName>
    </submittedName>
</protein>
<sequence>MMLFGCQQHDGQHHDPLLHNVAIKRVLSAFCSYTRSITLRNISSLATRGQKTRTPTRETARRRNPTRPRPTTPVVTAEDEIRMFSESPRGCDRFSTEIRNYSRRASHVKVR</sequence>
<feature type="region of interest" description="Disordered" evidence="1">
    <location>
        <begin position="44"/>
        <end position="74"/>
    </location>
</feature>
<comment type="caution">
    <text evidence="2">The sequence shown here is derived from an EMBL/GenBank/DDBJ whole genome shotgun (WGS) entry which is preliminary data.</text>
</comment>
<evidence type="ECO:0000256" key="1">
    <source>
        <dbReference type="SAM" id="MobiDB-lite"/>
    </source>
</evidence>